<protein>
    <recommendedName>
        <fullName evidence="5">Methyltransferase type 11 domain-containing protein</fullName>
    </recommendedName>
</protein>
<evidence type="ECO:0000256" key="3">
    <source>
        <dbReference type="ARBA" id="ARBA00022679"/>
    </source>
</evidence>
<evidence type="ECO:0000313" key="6">
    <source>
        <dbReference type="EMBL" id="KAB5593066.1"/>
    </source>
</evidence>
<dbReference type="Gene3D" id="3.40.50.150">
    <property type="entry name" value="Vaccinia Virus protein VP39"/>
    <property type="match status" value="1"/>
</dbReference>
<feature type="compositionally biased region" description="Basic and acidic residues" evidence="4">
    <location>
        <begin position="388"/>
        <end position="406"/>
    </location>
</feature>
<keyword evidence="7" id="KW-1185">Reference proteome</keyword>
<dbReference type="AlphaFoldDB" id="A0A5N5QPI9"/>
<sequence>MVHDVAKLGFGTGTNDHYDKSRPSYPQEALAALHASIPKTDDLLKIVELGSGTGLFTRALLAHPMFGQAVGELRAIEPSEGMRETFDKRTKDPRVSCLPGDFLNTGVEGGWADLVVIAQAFHWCSDYDKAMAEFARILRPKGVVAFIWNLEDRERSPWVAKIRDLIEPYEQGTPQFRLGLWKAAFNTPSYKSNFQVPETKTWDYTVPTTVQGVHDRAFSKSYIAVLQPPESDKIHDEINKIMEGSEKEWVDEKEGVASLPIGVAWAVIECLLIKGWLNLSLPPGCVWINSHAVAPFALSTLLDGNHIPDLILYTPRDPNMSAPPDTGNQAPKPAQPKSDASSAPKGPAASEAFTPANGNTKPEGPKPQRRPRRRNPKNPNTRRGKAPPKKDDQAKDDGESEPEGRAVRRTAGTPSQSESESEEDGPKSPEPTRSPKAQSPEAKSPEVKPQVRLPKGKFPKAGASGPKSPEVKPPEVKSPEAQVESLEPKSPKVESLSKVESSEPKSPGVQPTDSTQAGDREETIESVTDEPGQDKKPRKPHGPGYLNKDRHKTGGDYAKPTSKELDERMERIRLQNERIKQKREEADADAAAFHESLAADRARMKEQLRVQSSIDEERKKNAERKMDKVQGREWDAQKDEADWNHPGRSFRGRGGRGGRGVRGGRGRGGFNNGRANRQDTIAKSPDPADPNDKAQFPDLQAPTKE</sequence>
<feature type="compositionally biased region" description="Basic residues" evidence="4">
    <location>
        <begin position="367"/>
        <end position="387"/>
    </location>
</feature>
<dbReference type="InterPro" id="IPR051052">
    <property type="entry name" value="Diverse_substrate_MTase"/>
</dbReference>
<evidence type="ECO:0000256" key="4">
    <source>
        <dbReference type="SAM" id="MobiDB-lite"/>
    </source>
</evidence>
<feature type="region of interest" description="Disordered" evidence="4">
    <location>
        <begin position="609"/>
        <end position="705"/>
    </location>
</feature>
<dbReference type="PANTHER" id="PTHR44942:SF4">
    <property type="entry name" value="METHYLTRANSFERASE TYPE 11 DOMAIN-CONTAINING PROTEIN"/>
    <property type="match status" value="1"/>
</dbReference>
<keyword evidence="3" id="KW-0808">Transferase</keyword>
<dbReference type="CDD" id="cd02440">
    <property type="entry name" value="AdoMet_MTases"/>
    <property type="match status" value="1"/>
</dbReference>
<dbReference type="GO" id="GO:0032259">
    <property type="term" value="P:methylation"/>
    <property type="evidence" value="ECO:0007669"/>
    <property type="project" value="UniProtKB-KW"/>
</dbReference>
<evidence type="ECO:0000256" key="1">
    <source>
        <dbReference type="ARBA" id="ARBA00008361"/>
    </source>
</evidence>
<dbReference type="GO" id="GO:0008757">
    <property type="term" value="F:S-adenosylmethionine-dependent methyltransferase activity"/>
    <property type="evidence" value="ECO:0007669"/>
    <property type="project" value="InterPro"/>
</dbReference>
<reference evidence="6 7" key="1">
    <citation type="journal article" date="2019" name="Fungal Biol. Biotechnol.">
        <title>Draft genome sequence of fastidious pathogen Ceratobasidium theobromae, which causes vascular-streak dieback in Theobroma cacao.</title>
        <authorList>
            <person name="Ali S.S."/>
            <person name="Asman A."/>
            <person name="Shao J."/>
            <person name="Firmansyah A.P."/>
            <person name="Susilo A.W."/>
            <person name="Rosmana A."/>
            <person name="McMahon P."/>
            <person name="Junaid M."/>
            <person name="Guest D."/>
            <person name="Kheng T.Y."/>
            <person name="Meinhardt L.W."/>
            <person name="Bailey B.A."/>
        </authorList>
    </citation>
    <scope>NUCLEOTIDE SEQUENCE [LARGE SCALE GENOMIC DNA]</scope>
    <source>
        <strain evidence="6 7">CT2</strain>
    </source>
</reference>
<gene>
    <name evidence="6" type="ORF">CTheo_3531</name>
</gene>
<evidence type="ECO:0000313" key="7">
    <source>
        <dbReference type="Proteomes" id="UP000383932"/>
    </source>
</evidence>
<proteinExistence type="inferred from homology"/>
<dbReference type="EMBL" id="SSOP01000047">
    <property type="protein sequence ID" value="KAB5593066.1"/>
    <property type="molecule type" value="Genomic_DNA"/>
</dbReference>
<evidence type="ECO:0000256" key="2">
    <source>
        <dbReference type="ARBA" id="ARBA00022603"/>
    </source>
</evidence>
<feature type="compositionally biased region" description="Basic and acidic residues" evidence="4">
    <location>
        <begin position="486"/>
        <end position="503"/>
    </location>
</feature>
<dbReference type="OrthoDB" id="66144at2759"/>
<feature type="compositionally biased region" description="Basic and acidic residues" evidence="4">
    <location>
        <begin position="615"/>
        <end position="645"/>
    </location>
</feature>
<dbReference type="Proteomes" id="UP000383932">
    <property type="component" value="Unassembled WGS sequence"/>
</dbReference>
<organism evidence="6 7">
    <name type="scientific">Ceratobasidium theobromae</name>
    <dbReference type="NCBI Taxonomy" id="1582974"/>
    <lineage>
        <taxon>Eukaryota</taxon>
        <taxon>Fungi</taxon>
        <taxon>Dikarya</taxon>
        <taxon>Basidiomycota</taxon>
        <taxon>Agaricomycotina</taxon>
        <taxon>Agaricomycetes</taxon>
        <taxon>Cantharellales</taxon>
        <taxon>Ceratobasidiaceae</taxon>
        <taxon>Ceratobasidium</taxon>
    </lineage>
</organism>
<feature type="domain" description="Methyltransferase type 11" evidence="5">
    <location>
        <begin position="48"/>
        <end position="146"/>
    </location>
</feature>
<dbReference type="SUPFAM" id="SSF53335">
    <property type="entry name" value="S-adenosyl-L-methionine-dependent methyltransferases"/>
    <property type="match status" value="1"/>
</dbReference>
<feature type="compositionally biased region" description="Gly residues" evidence="4">
    <location>
        <begin position="657"/>
        <end position="671"/>
    </location>
</feature>
<feature type="compositionally biased region" description="Basic and acidic residues" evidence="4">
    <location>
        <begin position="469"/>
        <end position="478"/>
    </location>
</feature>
<dbReference type="InterPro" id="IPR029063">
    <property type="entry name" value="SAM-dependent_MTases_sf"/>
</dbReference>
<evidence type="ECO:0000259" key="5">
    <source>
        <dbReference type="Pfam" id="PF08241"/>
    </source>
</evidence>
<feature type="compositionally biased region" description="Basic and acidic residues" evidence="4">
    <location>
        <begin position="561"/>
        <end position="585"/>
    </location>
</feature>
<keyword evidence="2" id="KW-0489">Methyltransferase</keyword>
<name>A0A5N5QPI9_9AGAM</name>
<dbReference type="InterPro" id="IPR013216">
    <property type="entry name" value="Methyltransf_11"/>
</dbReference>
<dbReference type="PANTHER" id="PTHR44942">
    <property type="entry name" value="METHYLTRANSF_11 DOMAIN-CONTAINING PROTEIN"/>
    <property type="match status" value="1"/>
</dbReference>
<comment type="similarity">
    <text evidence="1">Belongs to the methyltransferase superfamily.</text>
</comment>
<comment type="caution">
    <text evidence="6">The sequence shown here is derived from an EMBL/GenBank/DDBJ whole genome shotgun (WGS) entry which is preliminary data.</text>
</comment>
<accession>A0A5N5QPI9</accession>
<feature type="region of interest" description="Disordered" evidence="4">
    <location>
        <begin position="315"/>
        <end position="592"/>
    </location>
</feature>
<dbReference type="Pfam" id="PF08241">
    <property type="entry name" value="Methyltransf_11"/>
    <property type="match status" value="1"/>
</dbReference>